<dbReference type="SUPFAM" id="SSF55729">
    <property type="entry name" value="Acyl-CoA N-acyltransferases (Nat)"/>
    <property type="match status" value="1"/>
</dbReference>
<dbReference type="GO" id="GO:0016747">
    <property type="term" value="F:acyltransferase activity, transferring groups other than amino-acyl groups"/>
    <property type="evidence" value="ECO:0007669"/>
    <property type="project" value="InterPro"/>
</dbReference>
<keyword evidence="2" id="KW-0012">Acyltransferase</keyword>
<dbReference type="PANTHER" id="PTHR43877">
    <property type="entry name" value="AMINOALKYLPHOSPHONATE N-ACETYLTRANSFERASE-RELATED-RELATED"/>
    <property type="match status" value="1"/>
</dbReference>
<dbReference type="Pfam" id="PF00583">
    <property type="entry name" value="Acetyltransf_1"/>
    <property type="match status" value="1"/>
</dbReference>
<gene>
    <name evidence="4" type="ORF">HYN48_01650</name>
</gene>
<dbReference type="Gene3D" id="3.40.630.30">
    <property type="match status" value="1"/>
</dbReference>
<evidence type="ECO:0000313" key="4">
    <source>
        <dbReference type="EMBL" id="AWA28893.1"/>
    </source>
</evidence>
<organism evidence="4 5">
    <name type="scientific">Flavobacterium magnum</name>
    <dbReference type="NCBI Taxonomy" id="2162713"/>
    <lineage>
        <taxon>Bacteria</taxon>
        <taxon>Pseudomonadati</taxon>
        <taxon>Bacteroidota</taxon>
        <taxon>Flavobacteriia</taxon>
        <taxon>Flavobacteriales</taxon>
        <taxon>Flavobacteriaceae</taxon>
        <taxon>Flavobacterium</taxon>
    </lineage>
</organism>
<protein>
    <submittedName>
        <fullName evidence="4">N-acetyltransferase</fullName>
    </submittedName>
</protein>
<dbReference type="InterPro" id="IPR000182">
    <property type="entry name" value="GNAT_dom"/>
</dbReference>
<dbReference type="Proteomes" id="UP000244193">
    <property type="component" value="Chromosome"/>
</dbReference>
<dbReference type="AlphaFoldDB" id="A0A2S0RB40"/>
<dbReference type="CDD" id="cd04301">
    <property type="entry name" value="NAT_SF"/>
    <property type="match status" value="1"/>
</dbReference>
<evidence type="ECO:0000256" key="1">
    <source>
        <dbReference type="ARBA" id="ARBA00022679"/>
    </source>
</evidence>
<evidence type="ECO:0000259" key="3">
    <source>
        <dbReference type="PROSITE" id="PS51186"/>
    </source>
</evidence>
<keyword evidence="5" id="KW-1185">Reference proteome</keyword>
<dbReference type="InterPro" id="IPR050832">
    <property type="entry name" value="Bact_Acetyltransf"/>
</dbReference>
<name>A0A2S0RB40_9FLAO</name>
<evidence type="ECO:0000256" key="2">
    <source>
        <dbReference type="ARBA" id="ARBA00023315"/>
    </source>
</evidence>
<feature type="domain" description="N-acetyltransferase" evidence="3">
    <location>
        <begin position="2"/>
        <end position="148"/>
    </location>
</feature>
<reference evidence="4 5" key="1">
    <citation type="submission" date="2018-04" db="EMBL/GenBank/DDBJ databases">
        <title>Genome sequencing of Flavobacterium sp. HYN0048.</title>
        <authorList>
            <person name="Yi H."/>
            <person name="Baek C."/>
        </authorList>
    </citation>
    <scope>NUCLEOTIDE SEQUENCE [LARGE SCALE GENOMIC DNA]</scope>
    <source>
        <strain evidence="4 5">HYN0048</strain>
    </source>
</reference>
<accession>A0A2S0RB40</accession>
<proteinExistence type="predicted"/>
<evidence type="ECO:0000313" key="5">
    <source>
        <dbReference type="Proteomes" id="UP000244193"/>
    </source>
</evidence>
<keyword evidence="1 4" id="KW-0808">Transferase</keyword>
<dbReference type="PROSITE" id="PS51186">
    <property type="entry name" value="GNAT"/>
    <property type="match status" value="1"/>
</dbReference>
<dbReference type="OrthoDB" id="9805924at2"/>
<dbReference type="EMBL" id="CP028811">
    <property type="protein sequence ID" value="AWA28893.1"/>
    <property type="molecule type" value="Genomic_DNA"/>
</dbReference>
<dbReference type="InterPro" id="IPR016181">
    <property type="entry name" value="Acyl_CoA_acyltransferase"/>
</dbReference>
<dbReference type="KEGG" id="fmg:HYN48_01650"/>
<dbReference type="RefSeq" id="WP_108369479.1">
    <property type="nucleotide sequence ID" value="NZ_CP028811.1"/>
</dbReference>
<sequence length="148" mass="16767">MCEFVPVTKDNIGDILGMMSDFYAIDGYPIDLKKSASLFETFVADESLGKAWMVYSDTNVAGYVILTTTFSFEYGGKIGFIDELFVKDGFRSNGIGKAAVTFIKEQATKLGLRLLYLEVEQHNTKAQELYLKFGFSTHHRQLMQYKIK</sequence>